<feature type="compositionally biased region" description="Polar residues" evidence="1">
    <location>
        <begin position="305"/>
        <end position="317"/>
    </location>
</feature>
<dbReference type="OrthoDB" id="506431at2759"/>
<feature type="region of interest" description="Disordered" evidence="1">
    <location>
        <begin position="213"/>
        <end position="350"/>
    </location>
</feature>
<evidence type="ECO:0000313" key="3">
    <source>
        <dbReference type="Proteomes" id="UP000503462"/>
    </source>
</evidence>
<feature type="compositionally biased region" description="Basic and acidic residues" evidence="1">
    <location>
        <begin position="229"/>
        <end position="246"/>
    </location>
</feature>
<dbReference type="Proteomes" id="UP000503462">
    <property type="component" value="Chromosome 5"/>
</dbReference>
<feature type="region of interest" description="Disordered" evidence="1">
    <location>
        <begin position="130"/>
        <end position="161"/>
    </location>
</feature>
<gene>
    <name evidence="2" type="ORF">AMS68_007760</name>
</gene>
<reference evidence="2 3" key="1">
    <citation type="journal article" date="2016" name="Sci. Rep.">
        <title>Peltaster fructicola genome reveals evolution from an invasive phytopathogen to an ectophytic parasite.</title>
        <authorList>
            <person name="Xu C."/>
            <person name="Chen H."/>
            <person name="Gleason M.L."/>
            <person name="Xu J.R."/>
            <person name="Liu H."/>
            <person name="Zhang R."/>
            <person name="Sun G."/>
        </authorList>
    </citation>
    <scope>NUCLEOTIDE SEQUENCE [LARGE SCALE GENOMIC DNA]</scope>
    <source>
        <strain evidence="2 3">LNHT1506</strain>
    </source>
</reference>
<proteinExistence type="predicted"/>
<dbReference type="EMBL" id="CP051143">
    <property type="protein sequence ID" value="QIX02243.1"/>
    <property type="molecule type" value="Genomic_DNA"/>
</dbReference>
<name>A0A6H0Y5G9_9PEZI</name>
<evidence type="ECO:0000256" key="1">
    <source>
        <dbReference type="SAM" id="MobiDB-lite"/>
    </source>
</evidence>
<accession>A0A6H0Y5G9</accession>
<feature type="compositionally biased region" description="Polar residues" evidence="1">
    <location>
        <begin position="248"/>
        <end position="267"/>
    </location>
</feature>
<evidence type="ECO:0000313" key="2">
    <source>
        <dbReference type="EMBL" id="QIX02243.1"/>
    </source>
</evidence>
<sequence length="416" mass="46683">MALHRGIQSAIFYYVSCAPCAEARVRKRRKQEAERDRLDREVLEAHIPGLYRQPDPSSTNPYWQAEIDAGPVPLRTRKRQAESSKVANSTRSNIASSVSVNASALSMERSDSAKSGLEQFQRQDEVLWGAGQHDGTSLRPPSARRSSHGLPKQPPRARVHDQTHLRTYQHMQNAAINDLHPPTTRKVHSKDEVSWMMQPPPLPEVMNGKAMLHRGSSNASRPSAASSRRLSDRGLEVKDDSAREHNIPVSSSTLQVPRQAVYRSNTLPLRPPPPEEIAYVTSRPTVPHLDSASPRSRRITSRTPMSNPLADTNAKQGSENDEPHRAASFNSALPYHGSRSPAAADEATISSTRAGQNKWLEKRMVIPRRDSLEDLGSDGVNSPENFDAWRAPEFELPEWIHEHTKREVRQRWSFDM</sequence>
<feature type="region of interest" description="Disordered" evidence="1">
    <location>
        <begin position="69"/>
        <end position="92"/>
    </location>
</feature>
<feature type="compositionally biased region" description="Low complexity" evidence="1">
    <location>
        <begin position="214"/>
        <end position="228"/>
    </location>
</feature>
<protein>
    <submittedName>
        <fullName evidence="2">Uncharacterized protein</fullName>
    </submittedName>
</protein>
<keyword evidence="3" id="KW-1185">Reference proteome</keyword>
<organism evidence="2 3">
    <name type="scientific">Peltaster fructicola</name>
    <dbReference type="NCBI Taxonomy" id="286661"/>
    <lineage>
        <taxon>Eukaryota</taxon>
        <taxon>Fungi</taxon>
        <taxon>Dikarya</taxon>
        <taxon>Ascomycota</taxon>
        <taxon>Pezizomycotina</taxon>
        <taxon>Dothideomycetes</taxon>
        <taxon>Dothideomycetes incertae sedis</taxon>
        <taxon>Peltaster</taxon>
    </lineage>
</organism>
<dbReference type="AlphaFoldDB" id="A0A6H0Y5G9"/>